<dbReference type="EMBL" id="JYDH01000011">
    <property type="protein sequence ID" value="KRY40725.1"/>
    <property type="molecule type" value="Genomic_DNA"/>
</dbReference>
<reference evidence="1 2" key="1">
    <citation type="submission" date="2015-01" db="EMBL/GenBank/DDBJ databases">
        <title>Evolution of Trichinella species and genotypes.</title>
        <authorList>
            <person name="Korhonen P.K."/>
            <person name="Edoardo P."/>
            <person name="Giuseppe L.R."/>
            <person name="Gasser R.B."/>
        </authorList>
    </citation>
    <scope>NUCLEOTIDE SEQUENCE [LARGE SCALE GENOMIC DNA]</scope>
    <source>
        <strain evidence="1">ISS3</strain>
    </source>
</reference>
<proteinExistence type="predicted"/>
<name>A0A0V1BU17_TRISP</name>
<keyword evidence="2" id="KW-1185">Reference proteome</keyword>
<dbReference type="OrthoDB" id="10547392at2759"/>
<gene>
    <name evidence="1" type="ORF">T01_1868</name>
</gene>
<dbReference type="InParanoid" id="A0A0V1BU17"/>
<comment type="caution">
    <text evidence="1">The sequence shown here is derived from an EMBL/GenBank/DDBJ whole genome shotgun (WGS) entry which is preliminary data.</text>
</comment>
<protein>
    <submittedName>
        <fullName evidence="1">Uncharacterized protein</fullName>
    </submittedName>
</protein>
<organism evidence="1 2">
    <name type="scientific">Trichinella spiralis</name>
    <name type="common">Trichina worm</name>
    <dbReference type="NCBI Taxonomy" id="6334"/>
    <lineage>
        <taxon>Eukaryota</taxon>
        <taxon>Metazoa</taxon>
        <taxon>Ecdysozoa</taxon>
        <taxon>Nematoda</taxon>
        <taxon>Enoplea</taxon>
        <taxon>Dorylaimia</taxon>
        <taxon>Trichinellida</taxon>
        <taxon>Trichinellidae</taxon>
        <taxon>Trichinella</taxon>
    </lineage>
</organism>
<sequence>MTNLLMSSPCTTFQIQESLEMDSLLKKHSKRYRRPFRQMPSNMMTTYRCYRLKRRHLFSKNSHHSTNNMQIAFDLNTVVLYSNHGLGSPCSVNGILVREIQEQQLHADIINKAKALLTRKGKLRVWFHIHGSESSPSGICLGHDCRWQDS</sequence>
<dbReference type="Proteomes" id="UP000054776">
    <property type="component" value="Unassembled WGS sequence"/>
</dbReference>
<evidence type="ECO:0000313" key="2">
    <source>
        <dbReference type="Proteomes" id="UP000054776"/>
    </source>
</evidence>
<evidence type="ECO:0000313" key="1">
    <source>
        <dbReference type="EMBL" id="KRY40725.1"/>
    </source>
</evidence>
<dbReference type="AlphaFoldDB" id="A0A0V1BU17"/>
<accession>A0A0V1BU17</accession>